<accession>A0AAU7DQM9</accession>
<proteinExistence type="predicted"/>
<name>A0AAU7DQM9_9BACT</name>
<dbReference type="Pfam" id="PF07495">
    <property type="entry name" value="Y_Y_Y"/>
    <property type="match status" value="1"/>
</dbReference>
<reference evidence="5" key="1">
    <citation type="submission" date="2023-03" db="EMBL/GenBank/DDBJ databases">
        <title>Edaphobacter sp.</title>
        <authorList>
            <person name="Huber K.J."/>
            <person name="Papendorf J."/>
            <person name="Pilke C."/>
            <person name="Bunk B."/>
            <person name="Sproeer C."/>
            <person name="Pester M."/>
        </authorList>
    </citation>
    <scope>NUCLEOTIDE SEQUENCE</scope>
    <source>
        <strain evidence="5">DSM 110680</strain>
    </source>
</reference>
<feature type="chain" id="PRO_5043806306" description="diguanylate cyclase" evidence="3">
    <location>
        <begin position="34"/>
        <end position="971"/>
    </location>
</feature>
<dbReference type="PANTHER" id="PTHR45138">
    <property type="entry name" value="REGULATORY COMPONENTS OF SENSORY TRANSDUCTION SYSTEM"/>
    <property type="match status" value="1"/>
</dbReference>
<dbReference type="CDD" id="cd01949">
    <property type="entry name" value="GGDEF"/>
    <property type="match status" value="1"/>
</dbReference>
<dbReference type="PROSITE" id="PS50887">
    <property type="entry name" value="GGDEF"/>
    <property type="match status" value="1"/>
</dbReference>
<evidence type="ECO:0000313" key="5">
    <source>
        <dbReference type="EMBL" id="XBH19611.1"/>
    </source>
</evidence>
<dbReference type="InterPro" id="IPR043128">
    <property type="entry name" value="Rev_trsase/Diguanyl_cyclase"/>
</dbReference>
<keyword evidence="5" id="KW-0548">Nucleotidyltransferase</keyword>
<dbReference type="InterPro" id="IPR050469">
    <property type="entry name" value="Diguanylate_Cyclase"/>
</dbReference>
<dbReference type="Pfam" id="PF07494">
    <property type="entry name" value="Reg_prop"/>
    <property type="match status" value="3"/>
</dbReference>
<dbReference type="InterPro" id="IPR015943">
    <property type="entry name" value="WD40/YVTN_repeat-like_dom_sf"/>
</dbReference>
<dbReference type="SUPFAM" id="SSF55073">
    <property type="entry name" value="Nucleotide cyclase"/>
    <property type="match status" value="1"/>
</dbReference>
<gene>
    <name evidence="5" type="ORF">P8935_09890</name>
</gene>
<dbReference type="InterPro" id="IPR000160">
    <property type="entry name" value="GGDEF_dom"/>
</dbReference>
<dbReference type="InterPro" id="IPR011123">
    <property type="entry name" value="Y_Y_Y"/>
</dbReference>
<dbReference type="EC" id="2.7.7.65" evidence="1"/>
<dbReference type="EMBL" id="CP121196">
    <property type="protein sequence ID" value="XBH19611.1"/>
    <property type="molecule type" value="Genomic_DNA"/>
</dbReference>
<dbReference type="RefSeq" id="WP_348264830.1">
    <property type="nucleotide sequence ID" value="NZ_CP121196.1"/>
</dbReference>
<feature type="signal peptide" evidence="3">
    <location>
        <begin position="1"/>
        <end position="33"/>
    </location>
</feature>
<dbReference type="InterPro" id="IPR029787">
    <property type="entry name" value="Nucleotide_cyclase"/>
</dbReference>
<dbReference type="Gene3D" id="3.30.70.270">
    <property type="match status" value="1"/>
</dbReference>
<protein>
    <recommendedName>
        <fullName evidence="1">diguanylate cyclase</fullName>
        <ecNumber evidence="1">2.7.7.65</ecNumber>
    </recommendedName>
</protein>
<dbReference type="GO" id="GO:0052621">
    <property type="term" value="F:diguanylate cyclase activity"/>
    <property type="evidence" value="ECO:0007669"/>
    <property type="project" value="UniProtKB-EC"/>
</dbReference>
<organism evidence="5">
    <name type="scientific">Telmatobacter sp. DSM 110680</name>
    <dbReference type="NCBI Taxonomy" id="3036704"/>
    <lineage>
        <taxon>Bacteria</taxon>
        <taxon>Pseudomonadati</taxon>
        <taxon>Acidobacteriota</taxon>
        <taxon>Terriglobia</taxon>
        <taxon>Terriglobales</taxon>
        <taxon>Acidobacteriaceae</taxon>
        <taxon>Telmatobacter</taxon>
    </lineage>
</organism>
<keyword evidence="5" id="KW-0808">Transferase</keyword>
<evidence type="ECO:0000256" key="2">
    <source>
        <dbReference type="ARBA" id="ARBA00034247"/>
    </source>
</evidence>
<dbReference type="InterPro" id="IPR013783">
    <property type="entry name" value="Ig-like_fold"/>
</dbReference>
<evidence type="ECO:0000259" key="4">
    <source>
        <dbReference type="PROSITE" id="PS50887"/>
    </source>
</evidence>
<dbReference type="SMART" id="SM00267">
    <property type="entry name" value="GGDEF"/>
    <property type="match status" value="1"/>
</dbReference>
<dbReference type="FunFam" id="3.30.70.270:FF:000001">
    <property type="entry name" value="Diguanylate cyclase domain protein"/>
    <property type="match status" value="1"/>
</dbReference>
<dbReference type="NCBIfam" id="TIGR00254">
    <property type="entry name" value="GGDEF"/>
    <property type="match status" value="1"/>
</dbReference>
<evidence type="ECO:0000256" key="1">
    <source>
        <dbReference type="ARBA" id="ARBA00012528"/>
    </source>
</evidence>
<dbReference type="Gene3D" id="2.130.10.10">
    <property type="entry name" value="YVTN repeat-like/Quinoprotein amine dehydrogenase"/>
    <property type="match status" value="3"/>
</dbReference>
<dbReference type="AlphaFoldDB" id="A0AAU7DQM9"/>
<evidence type="ECO:0000256" key="3">
    <source>
        <dbReference type="SAM" id="SignalP"/>
    </source>
</evidence>
<dbReference type="PANTHER" id="PTHR45138:SF9">
    <property type="entry name" value="DIGUANYLATE CYCLASE DGCM-RELATED"/>
    <property type="match status" value="1"/>
</dbReference>
<dbReference type="GO" id="GO:1902201">
    <property type="term" value="P:negative regulation of bacterial-type flagellum-dependent cell motility"/>
    <property type="evidence" value="ECO:0007669"/>
    <property type="project" value="TreeGrafter"/>
</dbReference>
<dbReference type="Gene3D" id="2.60.40.10">
    <property type="entry name" value="Immunoglobulins"/>
    <property type="match status" value="1"/>
</dbReference>
<feature type="domain" description="GGDEF" evidence="4">
    <location>
        <begin position="829"/>
        <end position="960"/>
    </location>
</feature>
<keyword evidence="3" id="KW-0732">Signal</keyword>
<comment type="catalytic activity">
    <reaction evidence="2">
        <text>2 GTP = 3',3'-c-di-GMP + 2 diphosphate</text>
        <dbReference type="Rhea" id="RHEA:24898"/>
        <dbReference type="ChEBI" id="CHEBI:33019"/>
        <dbReference type="ChEBI" id="CHEBI:37565"/>
        <dbReference type="ChEBI" id="CHEBI:58805"/>
        <dbReference type="EC" id="2.7.7.65"/>
    </reaction>
</comment>
<dbReference type="GO" id="GO:0005886">
    <property type="term" value="C:plasma membrane"/>
    <property type="evidence" value="ECO:0007669"/>
    <property type="project" value="TreeGrafter"/>
</dbReference>
<dbReference type="InterPro" id="IPR011110">
    <property type="entry name" value="Reg_prop"/>
</dbReference>
<dbReference type="GO" id="GO:0043709">
    <property type="term" value="P:cell adhesion involved in single-species biofilm formation"/>
    <property type="evidence" value="ECO:0007669"/>
    <property type="project" value="TreeGrafter"/>
</dbReference>
<dbReference type="Pfam" id="PF00990">
    <property type="entry name" value="GGDEF"/>
    <property type="match status" value="1"/>
</dbReference>
<sequence length="971" mass="108022">MTNWTPKSSNRWWRAVTVLALLCGFCASSPAQRYSFKGYIQGLGNPNITSIQQDRIGYLWMGTQNGLYRYDGSQFQRYGAAEGIPDRIIDNVYIGLDGTLWVGTTAGIYFERKDGRFAEVRLPYALNEFTHPTGTTFTSIKPDEVVTASSSHGVVLKRRGNDDWVAEPLNLNGGFVWSVLYGPEGSLWYGCDKDLCRLKDGQTTRLRASLKLPEEQWVTMMVARNGHIWLRSNANVVEMMPDGSRADVRDLPGGATSEAYPTLAEDNQGRILTAHGSTLALWDKDHWRLVTEHNGLSPFEIQELFVDREGSIWMGVVGHGLLRWVGEDRWEAYTQNDGLSDNLVWAVQRDHQGRLWIGTDSGLSFIPAKSNTPKIWQSPKVQVARAGSLAISADGAIWMGSLAGSLTRIDQKTLTATQQTLPAVYQILADGPHRLWIATVNGMFVVDPAGDDRNAHPVLDAVFPKTAIRFTDMSVDQAGNLWATSDAGLFKHDAIGWHAIDPGKSGAKPDLITVDWNGDIWVAGPSQDLMRLRVSDYKVTSAEHIGRPPLMSEEIVSLVVDHRGWLWVGEDAGVTVFDGHRWRSFTQDDGLIWNDTDSFALTEDHDGSMWIGTSGGLSHLIAPQDALAGSPPPPAISQVMLGTVPITDGGSVKWSSNQLTISMALLSFKDTQDIGIRYRLVGEQDSGWEETREMTVHYRHLEPGNYRFEVKGVNAAGSTVSPVASYAFTITPLWWQDKYIKWELGLITLVLAVWTWRRRVGQLMRQKRQLEEAVKGRTQDLEREKTELVRTREQMRHFAEHDGLTGLWNHRIIVERLRGEVDRSQRDGTPLSIILVDLDYFKRVNDAMGHVAGDLTLRETGGIFQRAVRSYDWVGRYGGEEFLLILPGSDFEAARNRAEHLRATVEAACLGEGDRTFSVTASFGVAAGFPTNYEEMIQIADAALYRAKNAGRNCVMATEIKPNVVSISAAG</sequence>
<dbReference type="SUPFAM" id="SSF63829">
    <property type="entry name" value="Calcium-dependent phosphotriesterase"/>
    <property type="match status" value="2"/>
</dbReference>